<dbReference type="PANTHER" id="PTHR12336:SF0">
    <property type="entry name" value="ADULT CUTICLE PROTEIN 1-RELATED"/>
    <property type="match status" value="1"/>
</dbReference>
<reference evidence="1 2" key="1">
    <citation type="submission" date="2024-05" db="EMBL/GenBank/DDBJ databases">
        <title>Culex pipiens pipiens assembly and annotation.</title>
        <authorList>
            <person name="Alout H."/>
            <person name="Durand T."/>
        </authorList>
    </citation>
    <scope>NUCLEOTIDE SEQUENCE [LARGE SCALE GENOMIC DNA]</scope>
    <source>
        <strain evidence="1">HA-2024</strain>
        <tissue evidence="1">Whole body</tissue>
    </source>
</reference>
<comment type="caution">
    <text evidence="1">The sequence shown here is derived from an EMBL/GenBank/DDBJ whole genome shotgun (WGS) entry which is preliminary data.</text>
</comment>
<name>A0ABD1D344_CULPP</name>
<dbReference type="Proteomes" id="UP001562425">
    <property type="component" value="Unassembled WGS sequence"/>
</dbReference>
<dbReference type="InterPro" id="IPR031874">
    <property type="entry name" value="Cuticle_Acp1"/>
</dbReference>
<gene>
    <name evidence="1" type="ORF">pipiens_012950</name>
</gene>
<organism evidence="1 2">
    <name type="scientific">Culex pipiens pipiens</name>
    <name type="common">Northern house mosquito</name>
    <dbReference type="NCBI Taxonomy" id="38569"/>
    <lineage>
        <taxon>Eukaryota</taxon>
        <taxon>Metazoa</taxon>
        <taxon>Ecdysozoa</taxon>
        <taxon>Arthropoda</taxon>
        <taxon>Hexapoda</taxon>
        <taxon>Insecta</taxon>
        <taxon>Pterygota</taxon>
        <taxon>Neoptera</taxon>
        <taxon>Endopterygota</taxon>
        <taxon>Diptera</taxon>
        <taxon>Nematocera</taxon>
        <taxon>Culicoidea</taxon>
        <taxon>Culicidae</taxon>
        <taxon>Culicinae</taxon>
        <taxon>Culicini</taxon>
        <taxon>Culex</taxon>
        <taxon>Culex</taxon>
    </lineage>
</organism>
<proteinExistence type="predicted"/>
<sequence length="163" mass="17425">MFVAFLACVAVAAADVATYTNHHQTHQGQITKTNHGQVSFEVTHPYWATSFAKINRFDTWPAAPAPFVAAAPLPLVATAPTAFVATSAPIIATNAAPFVKPAVVYNDQVAKWNNPWAHQHQHHGWNGPVAKYVAITPGSVHIAPLPGHTVSQKILNLAPAASW</sequence>
<dbReference type="AlphaFoldDB" id="A0ABD1D344"/>
<evidence type="ECO:0000313" key="2">
    <source>
        <dbReference type="Proteomes" id="UP001562425"/>
    </source>
</evidence>
<keyword evidence="2" id="KW-1185">Reference proteome</keyword>
<dbReference type="Pfam" id="PF15955">
    <property type="entry name" value="Cuticle_4"/>
    <property type="match status" value="1"/>
</dbReference>
<dbReference type="PANTHER" id="PTHR12336">
    <property type="entry name" value="ADULT CUTICLE PROTEIN 1-RELATED"/>
    <property type="match status" value="1"/>
</dbReference>
<evidence type="ECO:0008006" key="3">
    <source>
        <dbReference type="Google" id="ProtNLM"/>
    </source>
</evidence>
<protein>
    <recommendedName>
        <fullName evidence="3">Cuticle protein</fullName>
    </recommendedName>
</protein>
<evidence type="ECO:0000313" key="1">
    <source>
        <dbReference type="EMBL" id="KAL1385359.1"/>
    </source>
</evidence>
<accession>A0ABD1D344</accession>
<dbReference type="EMBL" id="JBEHCU010008295">
    <property type="protein sequence ID" value="KAL1385359.1"/>
    <property type="molecule type" value="Genomic_DNA"/>
</dbReference>